<evidence type="ECO:0000313" key="2">
    <source>
        <dbReference type="EMBL" id="MEL7559341.1"/>
    </source>
</evidence>
<protein>
    <submittedName>
        <fullName evidence="2">VOC family protein</fullName>
    </submittedName>
</protein>
<dbReference type="Gene3D" id="3.10.180.10">
    <property type="entry name" value="2,3-Dihydroxybiphenyl 1,2-Dioxygenase, domain 1"/>
    <property type="match status" value="1"/>
</dbReference>
<dbReference type="SUPFAM" id="SSF54593">
    <property type="entry name" value="Glyoxalase/Bleomycin resistance protein/Dihydroxybiphenyl dioxygenase"/>
    <property type="match status" value="1"/>
</dbReference>
<proteinExistence type="predicted"/>
<dbReference type="InterPro" id="IPR004360">
    <property type="entry name" value="Glyas_Fos-R_dOase_dom"/>
</dbReference>
<organism evidence="2 3">
    <name type="scientific">Stutzerimonas chloritidismutans</name>
    <name type="common">Pseudomonas chloritidismutans</name>
    <dbReference type="NCBI Taxonomy" id="203192"/>
    <lineage>
        <taxon>Bacteria</taxon>
        <taxon>Pseudomonadati</taxon>
        <taxon>Pseudomonadota</taxon>
        <taxon>Gammaproteobacteria</taxon>
        <taxon>Pseudomonadales</taxon>
        <taxon>Pseudomonadaceae</taxon>
        <taxon>Stutzerimonas</taxon>
    </lineage>
</organism>
<reference evidence="2 3" key="1">
    <citation type="submission" date="2024-04" db="EMBL/GenBank/DDBJ databases">
        <title>Draft Genome Sequence of Isolates Cultured from Underwater Hawaii Seamounts in the North Pacific Ocean.</title>
        <authorList>
            <person name="Sharma I."/>
            <person name="Darden B."/>
            <person name="Creggett J."/>
            <person name="Taylor S."/>
            <person name="Grant M.P."/>
            <person name="Scott J."/>
            <person name="Attles S."/>
            <person name="Walker S."/>
            <person name="Johnson G."/>
            <person name="St. Cloud C."/>
        </authorList>
    </citation>
    <scope>NUCLEOTIDE SEQUENCE [LARGE SCALE GENOMIC DNA]</scope>
    <source>
        <strain evidence="2 3">03GJ23</strain>
    </source>
</reference>
<evidence type="ECO:0000259" key="1">
    <source>
        <dbReference type="PROSITE" id="PS51819"/>
    </source>
</evidence>
<feature type="domain" description="VOC" evidence="1">
    <location>
        <begin position="24"/>
        <end position="148"/>
    </location>
</feature>
<dbReference type="PANTHER" id="PTHR35006">
    <property type="entry name" value="GLYOXALASE FAMILY PROTEIN (AFU_ORTHOLOGUE AFUA_5G14830)"/>
    <property type="match status" value="1"/>
</dbReference>
<accession>A0ABU9M6Q1</accession>
<dbReference type="Pfam" id="PF00903">
    <property type="entry name" value="Glyoxalase"/>
    <property type="match status" value="1"/>
</dbReference>
<sequence>MSYDQRFLHFGYYSFFQRDWEGRMIAYTMVGTTDLNRSARFYEPIFSAMGLEISWRDERSVAWGVPGNRTPTFHACLPYNQEEACPGNGTMTALLTESPALIGRLFELALENGGTDEGSPGPRPEYGTGFYAAYVRDPDGNKLAFVYFDDNQCGG</sequence>
<gene>
    <name evidence="2" type="ORF">AAGW23_10900</name>
</gene>
<dbReference type="Proteomes" id="UP001467669">
    <property type="component" value="Unassembled WGS sequence"/>
</dbReference>
<dbReference type="InterPro" id="IPR029068">
    <property type="entry name" value="Glyas_Bleomycin-R_OHBP_Dase"/>
</dbReference>
<dbReference type="CDD" id="cd07262">
    <property type="entry name" value="VOC_like"/>
    <property type="match status" value="1"/>
</dbReference>
<keyword evidence="3" id="KW-1185">Reference proteome</keyword>
<comment type="caution">
    <text evidence="2">The sequence shown here is derived from an EMBL/GenBank/DDBJ whole genome shotgun (WGS) entry which is preliminary data.</text>
</comment>
<dbReference type="PROSITE" id="PS51819">
    <property type="entry name" value="VOC"/>
    <property type="match status" value="1"/>
</dbReference>
<evidence type="ECO:0000313" key="3">
    <source>
        <dbReference type="Proteomes" id="UP001467669"/>
    </source>
</evidence>
<dbReference type="EMBL" id="JBCFXD010000006">
    <property type="protein sequence ID" value="MEL7559341.1"/>
    <property type="molecule type" value="Genomic_DNA"/>
</dbReference>
<dbReference type="RefSeq" id="WP_319800904.1">
    <property type="nucleotide sequence ID" value="NZ_JBCFXD010000006.1"/>
</dbReference>
<dbReference type="InterPro" id="IPR037523">
    <property type="entry name" value="VOC_core"/>
</dbReference>
<dbReference type="PANTHER" id="PTHR35006:SF2">
    <property type="entry name" value="GLYOXALASE FAMILY PROTEIN (AFU_ORTHOLOGUE AFUA_5G14830)"/>
    <property type="match status" value="1"/>
</dbReference>
<name>A0ABU9M6Q1_STUCH</name>